<gene>
    <name evidence="2" type="ORF">NIES2135_50620</name>
</gene>
<feature type="signal peptide" evidence="1">
    <location>
        <begin position="1"/>
        <end position="21"/>
    </location>
</feature>
<evidence type="ECO:0000313" key="2">
    <source>
        <dbReference type="EMBL" id="BAY58189.1"/>
    </source>
</evidence>
<sequence>MQRLITMTLALAILGQSSAMAALPDVETFNFVMSKYSLLMRQTRDGCEFYTDPEFIVARQERPNQPDKNIRQLIVVQTMGKNSGTACSGVFQFLYADVNCKTNQITYTNGVGSPATWKTDRYSDPQMTKKICALPTVEFGTPTQNLPPAK</sequence>
<evidence type="ECO:0000256" key="1">
    <source>
        <dbReference type="SAM" id="SignalP"/>
    </source>
</evidence>
<evidence type="ECO:0000313" key="3">
    <source>
        <dbReference type="Proteomes" id="UP000217895"/>
    </source>
</evidence>
<reference evidence="2 3" key="1">
    <citation type="submission" date="2017-06" db="EMBL/GenBank/DDBJ databases">
        <title>Genome sequencing of cyanobaciteial culture collection at National Institute for Environmental Studies (NIES).</title>
        <authorList>
            <person name="Hirose Y."/>
            <person name="Shimura Y."/>
            <person name="Fujisawa T."/>
            <person name="Nakamura Y."/>
            <person name="Kawachi M."/>
        </authorList>
    </citation>
    <scope>NUCLEOTIDE SEQUENCE [LARGE SCALE GENOMIC DNA]</scope>
    <source>
        <strain evidence="2 3">NIES-2135</strain>
    </source>
</reference>
<dbReference type="AlphaFoldDB" id="A0A1Z4JN59"/>
<keyword evidence="3" id="KW-1185">Reference proteome</keyword>
<proteinExistence type="predicted"/>
<dbReference type="Proteomes" id="UP000217895">
    <property type="component" value="Chromosome"/>
</dbReference>
<name>A0A1Z4JN59_LEPBY</name>
<accession>A0A1Z4JN59</accession>
<organism evidence="2 3">
    <name type="scientific">Leptolyngbya boryana NIES-2135</name>
    <dbReference type="NCBI Taxonomy" id="1973484"/>
    <lineage>
        <taxon>Bacteria</taxon>
        <taxon>Bacillati</taxon>
        <taxon>Cyanobacteriota</taxon>
        <taxon>Cyanophyceae</taxon>
        <taxon>Leptolyngbyales</taxon>
        <taxon>Leptolyngbyaceae</taxon>
        <taxon>Leptolyngbya group</taxon>
        <taxon>Leptolyngbya</taxon>
    </lineage>
</organism>
<dbReference type="EMBL" id="AP018203">
    <property type="protein sequence ID" value="BAY58189.1"/>
    <property type="molecule type" value="Genomic_DNA"/>
</dbReference>
<feature type="chain" id="PRO_5011114742" evidence="1">
    <location>
        <begin position="22"/>
        <end position="150"/>
    </location>
</feature>
<keyword evidence="1" id="KW-0732">Signal</keyword>
<protein>
    <submittedName>
        <fullName evidence="2">Uncharacterized protein</fullName>
    </submittedName>
</protein>